<dbReference type="InterPro" id="IPR007560">
    <property type="entry name" value="Restrct_endonuc_IV_Mrr"/>
</dbReference>
<dbReference type="Gene3D" id="3.40.1350.10">
    <property type="match status" value="1"/>
</dbReference>
<dbReference type="InterPro" id="IPR052906">
    <property type="entry name" value="Type_IV_Methyl-Rstrct_Enzyme"/>
</dbReference>
<dbReference type="SUPFAM" id="SSF52980">
    <property type="entry name" value="Restriction endonuclease-like"/>
    <property type="match status" value="1"/>
</dbReference>
<evidence type="ECO:0000313" key="2">
    <source>
        <dbReference type="EMBL" id="KUG17876.1"/>
    </source>
</evidence>
<dbReference type="GO" id="GO:0003677">
    <property type="term" value="F:DNA binding"/>
    <property type="evidence" value="ECO:0007669"/>
    <property type="project" value="InterPro"/>
</dbReference>
<dbReference type="InterPro" id="IPR011856">
    <property type="entry name" value="tRNA_endonuc-like_dom_sf"/>
</dbReference>
<sequence>MELLVAMGYGGSRKDAGEAVGGSGDGGVDGIIKEDRLGLDAIYLQAKRWEGTVGRQVVQAFAGSLEGHRARKGVLITTSQFSPDALDYVTRIEKKIVLIDGEKLAELMIDYGIGVTIDVSYEIKRLDADYFEEEL</sequence>
<evidence type="ECO:0000259" key="1">
    <source>
        <dbReference type="Pfam" id="PF04471"/>
    </source>
</evidence>
<dbReference type="InterPro" id="IPR011335">
    <property type="entry name" value="Restrct_endonuc-II-like"/>
</dbReference>
<dbReference type="PANTHER" id="PTHR30015:SF7">
    <property type="entry name" value="TYPE IV METHYL-DIRECTED RESTRICTION ENZYME ECOKMRR"/>
    <property type="match status" value="1"/>
</dbReference>
<organism evidence="2">
    <name type="scientific">hydrocarbon metagenome</name>
    <dbReference type="NCBI Taxonomy" id="938273"/>
    <lineage>
        <taxon>unclassified sequences</taxon>
        <taxon>metagenomes</taxon>
        <taxon>ecological metagenomes</taxon>
    </lineage>
</organism>
<reference evidence="2" key="1">
    <citation type="journal article" date="2015" name="Proc. Natl. Acad. Sci. U.S.A.">
        <title>Networks of energetic and metabolic interactions define dynamics in microbial communities.</title>
        <authorList>
            <person name="Embree M."/>
            <person name="Liu J.K."/>
            <person name="Al-Bassam M.M."/>
            <person name="Zengler K."/>
        </authorList>
    </citation>
    <scope>NUCLEOTIDE SEQUENCE</scope>
</reference>
<dbReference type="EMBL" id="LNQE01001416">
    <property type="protein sequence ID" value="KUG17876.1"/>
    <property type="molecule type" value="Genomic_DNA"/>
</dbReference>
<dbReference type="Pfam" id="PF04471">
    <property type="entry name" value="Mrr_cat"/>
    <property type="match status" value="1"/>
</dbReference>
<protein>
    <submittedName>
        <fullName evidence="2">Mrr restriction system protein</fullName>
    </submittedName>
</protein>
<proteinExistence type="predicted"/>
<name>A0A0W8FAE8_9ZZZZ</name>
<dbReference type="GO" id="GO:0015666">
    <property type="term" value="F:restriction endodeoxyribonuclease activity"/>
    <property type="evidence" value="ECO:0007669"/>
    <property type="project" value="TreeGrafter"/>
</dbReference>
<dbReference type="PANTHER" id="PTHR30015">
    <property type="entry name" value="MRR RESTRICTION SYSTEM PROTEIN"/>
    <property type="match status" value="1"/>
</dbReference>
<feature type="domain" description="Restriction endonuclease type IV Mrr" evidence="1">
    <location>
        <begin position="2"/>
        <end position="108"/>
    </location>
</feature>
<dbReference type="AlphaFoldDB" id="A0A0W8FAE8"/>
<dbReference type="GO" id="GO:0009307">
    <property type="term" value="P:DNA restriction-modification system"/>
    <property type="evidence" value="ECO:0007669"/>
    <property type="project" value="InterPro"/>
</dbReference>
<accession>A0A0W8FAE8</accession>
<gene>
    <name evidence="2" type="ORF">ASZ90_012407</name>
</gene>
<comment type="caution">
    <text evidence="2">The sequence shown here is derived from an EMBL/GenBank/DDBJ whole genome shotgun (WGS) entry which is preliminary data.</text>
</comment>